<dbReference type="InterPro" id="IPR025438">
    <property type="entry name" value="DUF4180"/>
</dbReference>
<dbReference type="EMBL" id="JBBEGM010000003">
    <property type="protein sequence ID" value="MEJ2861468.1"/>
    <property type="molecule type" value="Genomic_DNA"/>
</dbReference>
<accession>A0ABU8M269</accession>
<dbReference type="Proteomes" id="UP001369736">
    <property type="component" value="Unassembled WGS sequence"/>
</dbReference>
<feature type="domain" description="DUF4180" evidence="1">
    <location>
        <begin position="9"/>
        <end position="115"/>
    </location>
</feature>
<dbReference type="RefSeq" id="WP_337702175.1">
    <property type="nucleotide sequence ID" value="NZ_JBBEGM010000003.1"/>
</dbReference>
<protein>
    <submittedName>
        <fullName evidence="2">DUF4180 domain-containing protein</fullName>
    </submittedName>
</protein>
<organism evidence="2 3">
    <name type="scientific">Actinomycetospora flava</name>
    <dbReference type="NCBI Taxonomy" id="3129232"/>
    <lineage>
        <taxon>Bacteria</taxon>
        <taxon>Bacillati</taxon>
        <taxon>Actinomycetota</taxon>
        <taxon>Actinomycetes</taxon>
        <taxon>Pseudonocardiales</taxon>
        <taxon>Pseudonocardiaceae</taxon>
        <taxon>Actinomycetospora</taxon>
    </lineage>
</organism>
<gene>
    <name evidence="2" type="ORF">WCD58_09895</name>
</gene>
<name>A0ABU8M269_9PSEU</name>
<evidence type="ECO:0000259" key="1">
    <source>
        <dbReference type="Pfam" id="PF13788"/>
    </source>
</evidence>
<dbReference type="Pfam" id="PF13788">
    <property type="entry name" value="DUF4180"/>
    <property type="match status" value="1"/>
</dbReference>
<evidence type="ECO:0000313" key="3">
    <source>
        <dbReference type="Proteomes" id="UP001369736"/>
    </source>
</evidence>
<evidence type="ECO:0000313" key="2">
    <source>
        <dbReference type="EMBL" id="MEJ2861468.1"/>
    </source>
</evidence>
<reference evidence="2 3" key="1">
    <citation type="submission" date="2024-03" db="EMBL/GenBank/DDBJ databases">
        <title>Actinomycetospora sp. OC33-EN07, a novel actinomycete isolated from wild orchid (Aerides multiflora).</title>
        <authorList>
            <person name="Suriyachadkun C."/>
        </authorList>
    </citation>
    <scope>NUCLEOTIDE SEQUENCE [LARGE SCALE GENOMIC DNA]</scope>
    <source>
        <strain evidence="2 3">OC33-EN07</strain>
    </source>
</reference>
<keyword evidence="3" id="KW-1185">Reference proteome</keyword>
<proteinExistence type="predicted"/>
<sequence>MTTISEFHGVRVQVLDRDGPLLRDQASALDVIGNTFGTEVDVVAVPVERLDPAFAQLSSGVAGAIVQKFVNYRLRLVIVGPLTDTSGPVEDWVREANRGCELWFVADLAELEWRLSGART</sequence>
<comment type="caution">
    <text evidence="2">The sequence shown here is derived from an EMBL/GenBank/DDBJ whole genome shotgun (WGS) entry which is preliminary data.</text>
</comment>